<dbReference type="AlphaFoldDB" id="X1E969"/>
<reference evidence="1" key="1">
    <citation type="journal article" date="2014" name="Front. Microbiol.">
        <title>High frequency of phylogenetically diverse reductive dehalogenase-homologous genes in deep subseafloor sedimentary metagenomes.</title>
        <authorList>
            <person name="Kawai M."/>
            <person name="Futagami T."/>
            <person name="Toyoda A."/>
            <person name="Takaki Y."/>
            <person name="Nishi S."/>
            <person name="Hori S."/>
            <person name="Arai W."/>
            <person name="Tsubouchi T."/>
            <person name="Morono Y."/>
            <person name="Uchiyama I."/>
            <person name="Ito T."/>
            <person name="Fujiyama A."/>
            <person name="Inagaki F."/>
            <person name="Takami H."/>
        </authorList>
    </citation>
    <scope>NUCLEOTIDE SEQUENCE</scope>
    <source>
        <strain evidence="1">Expedition CK06-06</strain>
    </source>
</reference>
<gene>
    <name evidence="1" type="ORF">S01H4_67054</name>
</gene>
<dbReference type="EMBL" id="BART01041904">
    <property type="protein sequence ID" value="GAH29826.1"/>
    <property type="molecule type" value="Genomic_DNA"/>
</dbReference>
<evidence type="ECO:0000313" key="1">
    <source>
        <dbReference type="EMBL" id="GAH29826.1"/>
    </source>
</evidence>
<organism evidence="1">
    <name type="scientific">marine sediment metagenome</name>
    <dbReference type="NCBI Taxonomy" id="412755"/>
    <lineage>
        <taxon>unclassified sequences</taxon>
        <taxon>metagenomes</taxon>
        <taxon>ecological metagenomes</taxon>
    </lineage>
</organism>
<accession>X1E969</accession>
<comment type="caution">
    <text evidence="1">The sequence shown here is derived from an EMBL/GenBank/DDBJ whole genome shotgun (WGS) entry which is preliminary data.</text>
</comment>
<proteinExistence type="predicted"/>
<sequence>IFYAQFYYADVFYKQDYIYQIFLLNDYNVSDSAINTLVNSSDRFYI</sequence>
<name>X1E969_9ZZZZ</name>
<feature type="non-terminal residue" evidence="1">
    <location>
        <position position="1"/>
    </location>
</feature>
<protein>
    <submittedName>
        <fullName evidence="1">Uncharacterized protein</fullName>
    </submittedName>
</protein>